<dbReference type="EMBL" id="AZDX01000013">
    <property type="protein sequence ID" value="KRL06845.1"/>
    <property type="molecule type" value="Genomic_DNA"/>
</dbReference>
<reference evidence="7 8" key="1">
    <citation type="journal article" date="2015" name="Genome Announc.">
        <title>Expanding the biotechnology potential of lactobacilli through comparative genomics of 213 strains and associated genera.</title>
        <authorList>
            <person name="Sun Z."/>
            <person name="Harris H.M."/>
            <person name="McCann A."/>
            <person name="Guo C."/>
            <person name="Argimon S."/>
            <person name="Zhang W."/>
            <person name="Yang X."/>
            <person name="Jeffery I.B."/>
            <person name="Cooney J.C."/>
            <person name="Kagawa T.F."/>
            <person name="Liu W."/>
            <person name="Song Y."/>
            <person name="Salvetti E."/>
            <person name="Wrobel A."/>
            <person name="Rasinkangas P."/>
            <person name="Parkhill J."/>
            <person name="Rea M.C."/>
            <person name="O'Sullivan O."/>
            <person name="Ritari J."/>
            <person name="Douillard F.P."/>
            <person name="Paul Ross R."/>
            <person name="Yang R."/>
            <person name="Briner A.E."/>
            <person name="Felis G.E."/>
            <person name="de Vos W.M."/>
            <person name="Barrangou R."/>
            <person name="Klaenhammer T.R."/>
            <person name="Caufield P.W."/>
            <person name="Cui Y."/>
            <person name="Zhang H."/>
            <person name="O'Toole P.W."/>
        </authorList>
    </citation>
    <scope>NUCLEOTIDE SEQUENCE [LARGE SCALE GENOMIC DNA]</scope>
    <source>
        <strain evidence="7 8">DSM 19519</strain>
    </source>
</reference>
<evidence type="ECO:0000256" key="1">
    <source>
        <dbReference type="ARBA" id="ARBA00000799"/>
    </source>
</evidence>
<dbReference type="InterPro" id="IPR004561">
    <property type="entry name" value="IsoChor_synthase"/>
</dbReference>
<dbReference type="AlphaFoldDB" id="A0A0R1MFD0"/>
<evidence type="ECO:0000313" key="8">
    <source>
        <dbReference type="Proteomes" id="UP000051448"/>
    </source>
</evidence>
<dbReference type="OrthoDB" id="9803598at2"/>
<dbReference type="STRING" id="1423759.FC92_GL000368"/>
<feature type="domain" description="Chorismate-utilising enzyme C-terminal" evidence="6">
    <location>
        <begin position="169"/>
        <end position="419"/>
    </location>
</feature>
<accession>A0A0R1MFD0</accession>
<keyword evidence="4" id="KW-0413">Isomerase</keyword>
<dbReference type="InterPro" id="IPR005801">
    <property type="entry name" value="ADC_synthase"/>
</dbReference>
<keyword evidence="8" id="KW-1185">Reference proteome</keyword>
<dbReference type="Proteomes" id="UP000051448">
    <property type="component" value="Unassembled WGS sequence"/>
</dbReference>
<dbReference type="PANTHER" id="PTHR42839">
    <property type="entry name" value="ISOCHORISMATE SYNTHASE ENTC"/>
    <property type="match status" value="1"/>
</dbReference>
<dbReference type="GO" id="GO:0008909">
    <property type="term" value="F:isochorismate synthase activity"/>
    <property type="evidence" value="ECO:0007669"/>
    <property type="project" value="UniProtKB-EC"/>
</dbReference>
<sequence>MPKKIYYTNSKLQPADEDHLLTLAKQYDDVFIFQTPKGFKLYAFDSLSKIIPGNDHENQFTHVSHWKDDLQSLLVPINATIPPQIVGGFSFSPEQTSRSVWNSLSSGYFFLPKFIIIVKNNNYTLVTSSFSKDDIDREKAAFSAQISTVNPVKKHLNNPIVKKVELNVAEWETAVAKTTRLIRETNLKKVVLARNLKIKLTHEPDFCLLWQRLQSTQPNTYHILLKKRKLIFLSATPERFAKFGAAYFETAAVAGTIRRGITPVEDNQLGKILLADKKNRSEQQFVVSDISNSLKQVGLVVNHPAIPTLLKNKNVQHLFTPIKGTGRYDLFSLLNILHPTPALGGLPRQDALIQINNIEPFTRGLFGAPIGHISFDGTGELAVGIRSGIINGTTSFLFAGAGIVADSVAKKEVAETRMKFNPILNILKDDTE</sequence>
<evidence type="ECO:0000256" key="5">
    <source>
        <dbReference type="ARBA" id="ARBA00041564"/>
    </source>
</evidence>
<proteinExistence type="inferred from homology"/>
<dbReference type="Pfam" id="PF00425">
    <property type="entry name" value="Chorismate_bind"/>
    <property type="match status" value="1"/>
</dbReference>
<comment type="caution">
    <text evidence="7">The sequence shown here is derived from an EMBL/GenBank/DDBJ whole genome shotgun (WGS) entry which is preliminary data.</text>
</comment>
<dbReference type="SUPFAM" id="SSF56322">
    <property type="entry name" value="ADC synthase"/>
    <property type="match status" value="1"/>
</dbReference>
<comment type="similarity">
    <text evidence="2">Belongs to the isochorismate synthase family.</text>
</comment>
<evidence type="ECO:0000256" key="2">
    <source>
        <dbReference type="ARBA" id="ARBA00005297"/>
    </source>
</evidence>
<comment type="catalytic activity">
    <reaction evidence="1">
        <text>chorismate = isochorismate</text>
        <dbReference type="Rhea" id="RHEA:18985"/>
        <dbReference type="ChEBI" id="CHEBI:29748"/>
        <dbReference type="ChEBI" id="CHEBI:29780"/>
        <dbReference type="EC" id="5.4.4.2"/>
    </reaction>
</comment>
<dbReference type="Gene3D" id="3.60.120.10">
    <property type="entry name" value="Anthranilate synthase"/>
    <property type="match status" value="1"/>
</dbReference>
<dbReference type="GO" id="GO:0009697">
    <property type="term" value="P:salicylic acid biosynthetic process"/>
    <property type="evidence" value="ECO:0007669"/>
    <property type="project" value="TreeGrafter"/>
</dbReference>
<dbReference type="PATRIC" id="fig|1423759.3.peg.394"/>
<dbReference type="RefSeq" id="WP_057869495.1">
    <property type="nucleotide sequence ID" value="NZ_AZDX01000013.1"/>
</dbReference>
<dbReference type="GeneID" id="98310052"/>
<gene>
    <name evidence="7" type="ORF">FC92_GL000368</name>
</gene>
<organism evidence="7 8">
    <name type="scientific">Liquorilactobacillus hordei DSM 19519</name>
    <dbReference type="NCBI Taxonomy" id="1423759"/>
    <lineage>
        <taxon>Bacteria</taxon>
        <taxon>Bacillati</taxon>
        <taxon>Bacillota</taxon>
        <taxon>Bacilli</taxon>
        <taxon>Lactobacillales</taxon>
        <taxon>Lactobacillaceae</taxon>
        <taxon>Liquorilactobacillus</taxon>
    </lineage>
</organism>
<evidence type="ECO:0000259" key="6">
    <source>
        <dbReference type="Pfam" id="PF00425"/>
    </source>
</evidence>
<protein>
    <recommendedName>
        <fullName evidence="3">isochorismate synthase</fullName>
        <ecNumber evidence="3">5.4.4.2</ecNumber>
    </recommendedName>
    <alternativeName>
        <fullName evidence="5">Isochorismate mutase</fullName>
    </alternativeName>
</protein>
<evidence type="ECO:0000256" key="4">
    <source>
        <dbReference type="ARBA" id="ARBA00023235"/>
    </source>
</evidence>
<evidence type="ECO:0000313" key="7">
    <source>
        <dbReference type="EMBL" id="KRL06845.1"/>
    </source>
</evidence>
<dbReference type="NCBIfam" id="TIGR00543">
    <property type="entry name" value="isochor_syn"/>
    <property type="match status" value="1"/>
</dbReference>
<dbReference type="PANTHER" id="PTHR42839:SF1">
    <property type="entry name" value="ISOCHORISMATE SYNTHASE MENF"/>
    <property type="match status" value="1"/>
</dbReference>
<name>A0A0R1MFD0_9LACO</name>
<dbReference type="EC" id="5.4.4.2" evidence="3"/>
<dbReference type="InterPro" id="IPR015890">
    <property type="entry name" value="Chorismate_C"/>
</dbReference>
<evidence type="ECO:0000256" key="3">
    <source>
        <dbReference type="ARBA" id="ARBA00012824"/>
    </source>
</evidence>